<keyword evidence="5 11" id="KW-0812">Transmembrane</keyword>
<reference evidence="14" key="1">
    <citation type="submission" date="2022-09" db="EMBL/GenBank/DDBJ databases">
        <title>Genome analysis and characterization of larvicidal activity of Brevibacillus strains.</title>
        <authorList>
            <person name="Patrusheva E.V."/>
            <person name="Izotova A.O."/>
            <person name="Toshchakov S.V."/>
            <person name="Sineoky S.P."/>
        </authorList>
    </citation>
    <scope>NUCLEOTIDE SEQUENCE</scope>
    <source>
        <strain evidence="14">VKPM_B-13247</strain>
    </source>
</reference>
<dbReference type="Pfam" id="PF00905">
    <property type="entry name" value="Transpeptidase"/>
    <property type="match status" value="1"/>
</dbReference>
<evidence type="ECO:0000256" key="1">
    <source>
        <dbReference type="ARBA" id="ARBA00004167"/>
    </source>
</evidence>
<name>A0AAP3GBD2_BRELA</name>
<organism evidence="14 15">
    <name type="scientific">Brevibacillus laterosporus</name>
    <name type="common">Bacillus laterosporus</name>
    <dbReference type="NCBI Taxonomy" id="1465"/>
    <lineage>
        <taxon>Bacteria</taxon>
        <taxon>Bacillati</taxon>
        <taxon>Bacillota</taxon>
        <taxon>Bacilli</taxon>
        <taxon>Bacillales</taxon>
        <taxon>Paenibacillaceae</taxon>
        <taxon>Brevibacillus</taxon>
    </lineage>
</organism>
<dbReference type="GO" id="GO:0008360">
    <property type="term" value="P:regulation of cell shape"/>
    <property type="evidence" value="ECO:0007669"/>
    <property type="project" value="UniProtKB-KW"/>
</dbReference>
<gene>
    <name evidence="14" type="ORF">O0554_13270</name>
</gene>
<dbReference type="Pfam" id="PF03717">
    <property type="entry name" value="PBP_dimer"/>
    <property type="match status" value="1"/>
</dbReference>
<keyword evidence="4" id="KW-1003">Cell membrane</keyword>
<proteinExistence type="inferred from homology"/>
<keyword evidence="10" id="KW-0961">Cell wall biogenesis/degradation</keyword>
<dbReference type="GO" id="GO:0071972">
    <property type="term" value="F:peptidoglycan L,D-transpeptidase activity"/>
    <property type="evidence" value="ECO:0007669"/>
    <property type="project" value="TreeGrafter"/>
</dbReference>
<feature type="domain" description="Penicillin-binding protein dimerisation" evidence="13">
    <location>
        <begin position="61"/>
        <end position="413"/>
    </location>
</feature>
<dbReference type="InterPro" id="IPR050515">
    <property type="entry name" value="Beta-lactam/transpept"/>
</dbReference>
<keyword evidence="8 11" id="KW-1133">Transmembrane helix</keyword>
<comment type="similarity">
    <text evidence="3">Belongs to the transpeptidase family.</text>
</comment>
<evidence type="ECO:0000256" key="6">
    <source>
        <dbReference type="ARBA" id="ARBA00022960"/>
    </source>
</evidence>
<evidence type="ECO:0000256" key="5">
    <source>
        <dbReference type="ARBA" id="ARBA00022692"/>
    </source>
</evidence>
<comment type="subcellular location">
    <subcellularLocation>
        <location evidence="2">Cell membrane</location>
    </subcellularLocation>
    <subcellularLocation>
        <location evidence="1">Membrane</location>
        <topology evidence="1">Single-pass membrane protein</topology>
    </subcellularLocation>
</comment>
<dbReference type="GO" id="GO:0005886">
    <property type="term" value="C:plasma membrane"/>
    <property type="evidence" value="ECO:0007669"/>
    <property type="project" value="UniProtKB-SubCell"/>
</dbReference>
<evidence type="ECO:0000313" key="15">
    <source>
        <dbReference type="Proteomes" id="UP001077662"/>
    </source>
</evidence>
<dbReference type="Gene3D" id="3.90.1310.10">
    <property type="entry name" value="Penicillin-binding protein 2a (Domain 2)"/>
    <property type="match status" value="2"/>
</dbReference>
<evidence type="ECO:0000256" key="11">
    <source>
        <dbReference type="SAM" id="Phobius"/>
    </source>
</evidence>
<dbReference type="PANTHER" id="PTHR30627">
    <property type="entry name" value="PEPTIDOGLYCAN D,D-TRANSPEPTIDASE"/>
    <property type="match status" value="1"/>
</dbReference>
<evidence type="ECO:0000259" key="13">
    <source>
        <dbReference type="Pfam" id="PF03717"/>
    </source>
</evidence>
<evidence type="ECO:0000256" key="8">
    <source>
        <dbReference type="ARBA" id="ARBA00022989"/>
    </source>
</evidence>
<evidence type="ECO:0000313" key="14">
    <source>
        <dbReference type="EMBL" id="MCZ0807872.1"/>
    </source>
</evidence>
<sequence length="796" mass="90189">MQIEPDQQRQKDPEILFRVNIMFLAVFICFVVVILRLAYVQVVQGELFAQELEKYSLKELPIPAPRGHILDRNGVVLVDNKPVFTVKFMDKPEEKINKEKVAEDLATLLDWKQEERGDDRKLADLGIQLQASFPIMLTPEERQRLRTQIQIKLDALPSPERIDLLQPVELFSIAKEVHVPIKYVFTDVERTQALELLRKKTGKTLPNEQGSNDRVLLTELIKQQISFPYHFEKKQADDLVRKIKSSMEILRETPVTKQSDRKLIENARFFFLDVKLGHSALQREQTWRKLLVLERMVGMGVPAFMPRQLKRNITAFEDARIEERLVELPGVYVEVEPLRKVKTDANGGPLATHILGYINSIDPQFVKEYKSKQYSGNELVGVAGLENYYESQLRGKNGAMAVQVNRNSEFVNETIKRIAEPGNDLILTLDWRFQDKVEEILHKSLSQKNLKVGHAVVMVPSTGEILALANYPDYDLNLYYDRETFSKVYKTDILPYEDNKITRGAYAPGSTVKPVSVMLALQEGLVSPSETIMDRGGIYVGNRFKNNWLRSGHGAVDARRALQVSNNTYMYEMGLRLARKGNREGKHYSEQFEVLDYYNSQFGLGVKTGIDLPGEKTGYRADDKYLGNLVDAFIGQYNNFTPMQLCQYVSTIANGGYRIKPHVVKEIRKGASNPADRTPLTKVKPYVINKVDIDPKWIKVAQEGMAKVTQPNGTAYRNFKDFPFPVAAKTGTAQTGGNTDNALIVGYAPVNNPQIAFAVVVPGGGHGADMSGPIAKQILEEYVKMYGIEQSLKLIR</sequence>
<dbReference type="Gene3D" id="3.40.710.10">
    <property type="entry name" value="DD-peptidase/beta-lactamase superfamily"/>
    <property type="match status" value="1"/>
</dbReference>
<dbReference type="SUPFAM" id="SSF56601">
    <property type="entry name" value="beta-lactamase/transpeptidase-like"/>
    <property type="match status" value="1"/>
</dbReference>
<dbReference type="InterPro" id="IPR036138">
    <property type="entry name" value="PBP_dimer_sf"/>
</dbReference>
<dbReference type="RefSeq" id="WP_258433779.1">
    <property type="nucleotide sequence ID" value="NZ_JANSGW010000016.1"/>
</dbReference>
<protein>
    <submittedName>
        <fullName evidence="14">Penicillin-binding transpeptidase domain-containing protein</fullName>
    </submittedName>
</protein>
<feature type="domain" description="Penicillin-binding protein transpeptidase" evidence="12">
    <location>
        <begin position="453"/>
        <end position="780"/>
    </location>
</feature>
<evidence type="ECO:0000256" key="3">
    <source>
        <dbReference type="ARBA" id="ARBA00007171"/>
    </source>
</evidence>
<evidence type="ECO:0000256" key="2">
    <source>
        <dbReference type="ARBA" id="ARBA00004236"/>
    </source>
</evidence>
<dbReference type="Proteomes" id="UP001077662">
    <property type="component" value="Unassembled WGS sequence"/>
</dbReference>
<dbReference type="InterPro" id="IPR005311">
    <property type="entry name" value="PBP_dimer"/>
</dbReference>
<dbReference type="SUPFAM" id="SSF56519">
    <property type="entry name" value="Penicillin binding protein dimerisation domain"/>
    <property type="match status" value="1"/>
</dbReference>
<dbReference type="AlphaFoldDB" id="A0AAP3GBD2"/>
<dbReference type="InterPro" id="IPR001460">
    <property type="entry name" value="PCN-bd_Tpept"/>
</dbReference>
<keyword evidence="9 11" id="KW-0472">Membrane</keyword>
<evidence type="ECO:0000256" key="10">
    <source>
        <dbReference type="ARBA" id="ARBA00023316"/>
    </source>
</evidence>
<evidence type="ECO:0000256" key="4">
    <source>
        <dbReference type="ARBA" id="ARBA00022475"/>
    </source>
</evidence>
<feature type="transmembrane region" description="Helical" evidence="11">
    <location>
        <begin position="21"/>
        <end position="39"/>
    </location>
</feature>
<accession>A0AAP3GBD2</accession>
<keyword evidence="6" id="KW-0133">Cell shape</keyword>
<evidence type="ECO:0000256" key="9">
    <source>
        <dbReference type="ARBA" id="ARBA00023136"/>
    </source>
</evidence>
<evidence type="ECO:0000256" key="7">
    <source>
        <dbReference type="ARBA" id="ARBA00022984"/>
    </source>
</evidence>
<dbReference type="PANTHER" id="PTHR30627:SF2">
    <property type="entry name" value="PEPTIDOGLYCAN D,D-TRANSPEPTIDASE MRDA"/>
    <property type="match status" value="1"/>
</dbReference>
<evidence type="ECO:0000259" key="12">
    <source>
        <dbReference type="Pfam" id="PF00905"/>
    </source>
</evidence>
<dbReference type="InterPro" id="IPR012338">
    <property type="entry name" value="Beta-lactam/transpept-like"/>
</dbReference>
<dbReference type="EMBL" id="JAPTNE010000016">
    <property type="protein sequence ID" value="MCZ0807872.1"/>
    <property type="molecule type" value="Genomic_DNA"/>
</dbReference>
<dbReference type="GO" id="GO:0008658">
    <property type="term" value="F:penicillin binding"/>
    <property type="evidence" value="ECO:0007669"/>
    <property type="project" value="InterPro"/>
</dbReference>
<dbReference type="GO" id="GO:0071555">
    <property type="term" value="P:cell wall organization"/>
    <property type="evidence" value="ECO:0007669"/>
    <property type="project" value="UniProtKB-KW"/>
</dbReference>
<comment type="caution">
    <text evidence="14">The sequence shown here is derived from an EMBL/GenBank/DDBJ whole genome shotgun (WGS) entry which is preliminary data.</text>
</comment>
<dbReference type="GO" id="GO:0009252">
    <property type="term" value="P:peptidoglycan biosynthetic process"/>
    <property type="evidence" value="ECO:0007669"/>
    <property type="project" value="UniProtKB-KW"/>
</dbReference>
<keyword evidence="7" id="KW-0573">Peptidoglycan synthesis</keyword>